<dbReference type="EMBL" id="AFYH01023649">
    <property type="status" value="NOT_ANNOTATED_CDS"/>
    <property type="molecule type" value="Genomic_DNA"/>
</dbReference>
<comment type="similarity">
    <text evidence="14">Belongs to the glycosyl hydrolase 1 family. Klotho subfamily.</text>
</comment>
<dbReference type="GO" id="GO:0004336">
    <property type="term" value="F:galactosylceramidase activity"/>
    <property type="evidence" value="ECO:0007669"/>
    <property type="project" value="UniProtKB-EC"/>
</dbReference>
<keyword evidence="6 20" id="KW-0378">Hydrolase</keyword>
<dbReference type="Bgee" id="ENSLACG00000005143">
    <property type="expression patterns" value="Expressed in chordate pharynx and 1 other cell type or tissue"/>
</dbReference>
<dbReference type="Proteomes" id="UP000008672">
    <property type="component" value="Unassembled WGS sequence"/>
</dbReference>
<keyword evidence="7 20" id="KW-0326">Glycosidase</keyword>
<dbReference type="PROSITE" id="PS00572">
    <property type="entry name" value="GLYCOSYL_HYDROL_F1_1"/>
    <property type="match status" value="1"/>
</dbReference>
<dbReference type="eggNOG" id="KOG0626">
    <property type="taxonomic scope" value="Eukaryota"/>
</dbReference>
<name>H3A823_LATCH</name>
<evidence type="ECO:0000256" key="22">
    <source>
        <dbReference type="SAM" id="SignalP"/>
    </source>
</evidence>
<evidence type="ECO:0000256" key="4">
    <source>
        <dbReference type="ARBA" id="ARBA00012658"/>
    </source>
</evidence>
<dbReference type="PRINTS" id="PR00131">
    <property type="entry name" value="GLHYDRLASE1"/>
</dbReference>
<evidence type="ECO:0000256" key="17">
    <source>
        <dbReference type="ARBA" id="ARBA00081896"/>
    </source>
</evidence>
<dbReference type="GO" id="GO:0008422">
    <property type="term" value="F:beta-glucosidase activity"/>
    <property type="evidence" value="ECO:0007669"/>
    <property type="project" value="UniProtKB-EC"/>
</dbReference>
<gene>
    <name evidence="23" type="primary">LCTL</name>
</gene>
<keyword evidence="21" id="KW-0812">Transmembrane</keyword>
<dbReference type="STRING" id="7897.ENSLACP00000005794"/>
<evidence type="ECO:0000256" key="6">
    <source>
        <dbReference type="ARBA" id="ARBA00022801"/>
    </source>
</evidence>
<evidence type="ECO:0000256" key="2">
    <source>
        <dbReference type="ARBA" id="ARBA00001013"/>
    </source>
</evidence>
<evidence type="ECO:0000256" key="5">
    <source>
        <dbReference type="ARBA" id="ARBA00012744"/>
    </source>
</evidence>
<evidence type="ECO:0000256" key="8">
    <source>
        <dbReference type="ARBA" id="ARBA00033698"/>
    </source>
</evidence>
<dbReference type="GO" id="GO:0016052">
    <property type="term" value="P:carbohydrate catabolic process"/>
    <property type="evidence" value="ECO:0007669"/>
    <property type="project" value="UniProtKB-ARBA"/>
</dbReference>
<comment type="catalytic activity">
    <reaction evidence="10">
        <text>beta-D-galactosyl-(1&lt;-&gt;1')-N-octadecanoylsphing-4-enine + H2O = N-octadecanoylsphing-4-enine + D-galactose</text>
        <dbReference type="Rhea" id="RHEA:59292"/>
        <dbReference type="ChEBI" id="CHEBI:4139"/>
        <dbReference type="ChEBI" id="CHEBI:15377"/>
        <dbReference type="ChEBI" id="CHEBI:72961"/>
        <dbReference type="ChEBI" id="CHEBI:84720"/>
    </reaction>
    <physiologicalReaction direction="left-to-right" evidence="10">
        <dbReference type="Rhea" id="RHEA:59293"/>
    </physiologicalReaction>
</comment>
<evidence type="ECO:0000256" key="21">
    <source>
        <dbReference type="SAM" id="Phobius"/>
    </source>
</evidence>
<comment type="catalytic activity">
    <reaction evidence="11">
        <text>a beta-D-xylosyl-(1&lt;-&gt;1')-N-acylsphing-4-enine + cholesterol = cholesteryl 3-beta-D-xyloside + an N-acylsphing-4-enine</text>
        <dbReference type="Rhea" id="RHEA:70239"/>
        <dbReference type="ChEBI" id="CHEBI:16113"/>
        <dbReference type="ChEBI" id="CHEBI:52639"/>
        <dbReference type="ChEBI" id="CHEBI:189067"/>
        <dbReference type="ChEBI" id="CHEBI:189068"/>
    </reaction>
    <physiologicalReaction direction="left-to-right" evidence="11">
        <dbReference type="Rhea" id="RHEA:70240"/>
    </physiologicalReaction>
    <physiologicalReaction direction="right-to-left" evidence="11">
        <dbReference type="Rhea" id="RHEA:70241"/>
    </physiologicalReaction>
</comment>
<feature type="chain" id="PRO_5003579302" description="Cytosolic beta-glucosidase" evidence="22">
    <location>
        <begin position="23"/>
        <end position="569"/>
    </location>
</feature>
<feature type="signal peptide" evidence="22">
    <location>
        <begin position="1"/>
        <end position="22"/>
    </location>
</feature>
<accession>H3A823</accession>
<keyword evidence="24" id="KW-1185">Reference proteome</keyword>
<evidence type="ECO:0000256" key="9">
    <source>
        <dbReference type="ARBA" id="ARBA00048813"/>
    </source>
</evidence>
<reference evidence="24" key="1">
    <citation type="submission" date="2011-08" db="EMBL/GenBank/DDBJ databases">
        <title>The draft genome of Latimeria chalumnae.</title>
        <authorList>
            <person name="Di Palma F."/>
            <person name="Alfoldi J."/>
            <person name="Johnson J."/>
            <person name="Berlin A."/>
            <person name="Gnerre S."/>
            <person name="Jaffe D."/>
            <person name="MacCallum I."/>
            <person name="Young S."/>
            <person name="Walker B.J."/>
            <person name="Lander E."/>
            <person name="Lindblad-Toh K."/>
        </authorList>
    </citation>
    <scope>NUCLEOTIDE SEQUENCE [LARGE SCALE GENOMIC DNA]</scope>
    <source>
        <strain evidence="24">Wild caught</strain>
    </source>
</reference>
<evidence type="ECO:0000256" key="1">
    <source>
        <dbReference type="ARBA" id="ARBA00000448"/>
    </source>
</evidence>
<keyword evidence="22" id="KW-0732">Signal</keyword>
<feature type="active site" description="Nucleophile" evidence="19">
    <location>
        <position position="413"/>
    </location>
</feature>
<keyword evidence="21" id="KW-1133">Transmembrane helix</keyword>
<dbReference type="EMBL" id="AFYH01023650">
    <property type="status" value="NOT_ANNOTATED_CDS"/>
    <property type="molecule type" value="Genomic_DNA"/>
</dbReference>
<evidence type="ECO:0000256" key="20">
    <source>
        <dbReference type="RuleBase" id="RU004468"/>
    </source>
</evidence>
<reference evidence="23" key="3">
    <citation type="submission" date="2025-09" db="UniProtKB">
        <authorList>
            <consortium name="Ensembl"/>
        </authorList>
    </citation>
    <scope>IDENTIFICATION</scope>
</reference>
<dbReference type="InParanoid" id="H3A823"/>
<evidence type="ECO:0000256" key="3">
    <source>
        <dbReference type="ARBA" id="ARBA00012657"/>
    </source>
</evidence>
<feature type="transmembrane region" description="Helical" evidence="21">
    <location>
        <begin position="544"/>
        <end position="565"/>
    </location>
</feature>
<organism evidence="23 24">
    <name type="scientific">Latimeria chalumnae</name>
    <name type="common">Coelacanth</name>
    <dbReference type="NCBI Taxonomy" id="7897"/>
    <lineage>
        <taxon>Eukaryota</taxon>
        <taxon>Metazoa</taxon>
        <taxon>Chordata</taxon>
        <taxon>Craniata</taxon>
        <taxon>Vertebrata</taxon>
        <taxon>Euteleostomi</taxon>
        <taxon>Coelacanthiformes</taxon>
        <taxon>Coelacanthidae</taxon>
        <taxon>Latimeria</taxon>
    </lineage>
</organism>
<evidence type="ECO:0000256" key="11">
    <source>
        <dbReference type="ARBA" id="ARBA00051414"/>
    </source>
</evidence>
<dbReference type="InterPro" id="IPR018120">
    <property type="entry name" value="Glyco_hydro_1_AS"/>
</dbReference>
<evidence type="ECO:0000256" key="14">
    <source>
        <dbReference type="ARBA" id="ARBA00060858"/>
    </source>
</evidence>
<comment type="catalytic activity">
    <reaction evidence="12">
        <text>beta-D-glucosyl-(1&lt;-&gt;1)-N-octadecanoylsphing-4-enine + H2O = N-octadecanoylsphing-4-enine + D-glucose</text>
        <dbReference type="Rhea" id="RHEA:59284"/>
        <dbReference type="ChEBI" id="CHEBI:4167"/>
        <dbReference type="ChEBI" id="CHEBI:15377"/>
        <dbReference type="ChEBI" id="CHEBI:72961"/>
        <dbReference type="ChEBI" id="CHEBI:84719"/>
    </reaction>
    <physiologicalReaction direction="left-to-right" evidence="12">
        <dbReference type="Rhea" id="RHEA:59285"/>
    </physiologicalReaction>
</comment>
<dbReference type="PANTHER" id="PTHR10353:SF336">
    <property type="entry name" value="LACTASE-LIKE PROTEIN"/>
    <property type="match status" value="1"/>
</dbReference>
<sequence length="569" mass="66030">MLQPRVLSLCHVLVLVLCLCKAEDFQWTKNKHGSFYYGTFPAGFSWGVGSSAYQTEGAWDKDGKGLSIWDTFTHKKGKVHRNETGDSSCEGYYKVKDDIGLLKDLKVNHYRFSISWPRIMPTGIKSDYVNEKGIEYYNDLINSLVASKITPIVTLYHWDLPQVLQEKHDGWQNISMVNYFSDYANLCFEKFGDRVKYWVTFDNPWSIAVEGYETGEHAPGLKLKGTGAYKVAHHIIKAHSKVWHTYDNQWRNKQNGLIGISLTSNWGEPVDITNQKDTEAAERYVHFELGWFANPIYNGDYPRVMKEYVDRKSAEQGLGKSRLPTFSSQEKSYIRGTCDFLGIGHFTSRYITQKNFPINRGISYHTDRDLAELVDPYWPDPGSEWLYAVPWGFRRLLNFVKTQYGNPRIYVTENGVSEKQHCVELCDEWRIQYLKDYINEMMKAIKDGVNVKGYTAWSLLDKFEWDEGYSERFGLYYVDFRNKNKPRYPKASVQFYKKIISSNGFPNQREVENWHRKSTEACSTTNQLLAADPLITHMEMVTEIVVPTVCTLCILLSAILLMFLLRRQN</sequence>
<dbReference type="OMA" id="HGSNDFY"/>
<evidence type="ECO:0000256" key="12">
    <source>
        <dbReference type="ARBA" id="ARBA00051666"/>
    </source>
</evidence>
<dbReference type="GeneTree" id="ENSGT00940000157369"/>
<comment type="catalytic activity">
    <reaction evidence="8">
        <text>a beta-D-galactosyl-(1&lt;-&gt;1')-N-acylsphing-4-enine + H2O = an N-acylsphing-4-enine + D-galactose</text>
        <dbReference type="Rhea" id="RHEA:14297"/>
        <dbReference type="ChEBI" id="CHEBI:4139"/>
        <dbReference type="ChEBI" id="CHEBI:15377"/>
        <dbReference type="ChEBI" id="CHEBI:18390"/>
        <dbReference type="ChEBI" id="CHEBI:52639"/>
        <dbReference type="EC" id="3.2.1.46"/>
    </reaction>
    <physiologicalReaction direction="left-to-right" evidence="8">
        <dbReference type="Rhea" id="RHEA:14298"/>
    </physiologicalReaction>
</comment>
<dbReference type="PANTHER" id="PTHR10353">
    <property type="entry name" value="GLYCOSYL HYDROLASE"/>
    <property type="match status" value="1"/>
</dbReference>
<proteinExistence type="inferred from homology"/>
<dbReference type="Pfam" id="PF00232">
    <property type="entry name" value="Glyco_hydro_1"/>
    <property type="match status" value="1"/>
</dbReference>
<comment type="catalytic activity">
    <reaction evidence="9">
        <text>beta-D-galactosyl-(1&lt;-&gt;1)-sphing-4-enine + H2O = sphing-4-enine + D-galactose</text>
        <dbReference type="Rhea" id="RHEA:43908"/>
        <dbReference type="ChEBI" id="CHEBI:4139"/>
        <dbReference type="ChEBI" id="CHEBI:15377"/>
        <dbReference type="ChEBI" id="CHEBI:57756"/>
        <dbReference type="ChEBI" id="CHEBI:57934"/>
    </reaction>
    <physiologicalReaction direction="left-to-right" evidence="9">
        <dbReference type="Rhea" id="RHEA:43909"/>
    </physiologicalReaction>
</comment>
<dbReference type="Ensembl" id="ENSLACT00000005844.1">
    <property type="protein sequence ID" value="ENSLACP00000005794.1"/>
    <property type="gene ID" value="ENSLACG00000005143.1"/>
</dbReference>
<dbReference type="EC" id="3.2.1.45" evidence="4"/>
<evidence type="ECO:0000256" key="15">
    <source>
        <dbReference type="ARBA" id="ARBA00068094"/>
    </source>
</evidence>
<dbReference type="Gene3D" id="3.20.20.80">
    <property type="entry name" value="Glycosidases"/>
    <property type="match status" value="1"/>
</dbReference>
<dbReference type="FunFam" id="3.20.20.80:FF:000011">
    <property type="entry name" value="Cytosolic beta-glucosidase"/>
    <property type="match status" value="1"/>
</dbReference>
<dbReference type="FunCoup" id="H3A823">
    <property type="interactions" value="11"/>
</dbReference>
<dbReference type="PROSITE" id="PS00653">
    <property type="entry name" value="GLYCOSYL_HYDROL_F1_2"/>
    <property type="match status" value="1"/>
</dbReference>
<dbReference type="InterPro" id="IPR033132">
    <property type="entry name" value="GH_1_N_CS"/>
</dbReference>
<evidence type="ECO:0000256" key="13">
    <source>
        <dbReference type="ARBA" id="ARBA00052085"/>
    </source>
</evidence>
<dbReference type="GO" id="GO:0004348">
    <property type="term" value="F:glucosylceramidase activity"/>
    <property type="evidence" value="ECO:0007669"/>
    <property type="project" value="UniProtKB-EC"/>
</dbReference>
<dbReference type="EC" id="3.2.1.46" evidence="3"/>
<evidence type="ECO:0000256" key="19">
    <source>
        <dbReference type="PROSITE-ProRule" id="PRU10055"/>
    </source>
</evidence>
<keyword evidence="21" id="KW-0472">Membrane</keyword>
<evidence type="ECO:0000313" key="24">
    <source>
        <dbReference type="Proteomes" id="UP000008672"/>
    </source>
</evidence>
<dbReference type="HOGENOM" id="CLU_001859_1_3_1"/>
<dbReference type="InterPro" id="IPR001360">
    <property type="entry name" value="Glyco_hydro_1"/>
</dbReference>
<comment type="catalytic activity">
    <reaction evidence="13">
        <text>beta-D-glucosyl-(1&lt;-&gt;1)-sphing-4-enine + H2O = sphing-4-enine + D-glucose</text>
        <dbReference type="Rhea" id="RHEA:59288"/>
        <dbReference type="ChEBI" id="CHEBI:4167"/>
        <dbReference type="ChEBI" id="CHEBI:15377"/>
        <dbReference type="ChEBI" id="CHEBI:57756"/>
        <dbReference type="ChEBI" id="CHEBI:83992"/>
    </reaction>
    <physiologicalReaction direction="left-to-right" evidence="13">
        <dbReference type="Rhea" id="RHEA:59289"/>
    </physiologicalReaction>
</comment>
<evidence type="ECO:0000256" key="7">
    <source>
        <dbReference type="ARBA" id="ARBA00023295"/>
    </source>
</evidence>
<evidence type="ECO:0000256" key="10">
    <source>
        <dbReference type="ARBA" id="ARBA00050809"/>
    </source>
</evidence>
<dbReference type="EMBL" id="AFYH01023648">
    <property type="status" value="NOT_ANNOTATED_CDS"/>
    <property type="molecule type" value="Genomic_DNA"/>
</dbReference>
<evidence type="ECO:0000313" key="23">
    <source>
        <dbReference type="Ensembl" id="ENSLACP00000005794.1"/>
    </source>
</evidence>
<evidence type="ECO:0000256" key="16">
    <source>
        <dbReference type="ARBA" id="ARBA00079026"/>
    </source>
</evidence>
<dbReference type="SUPFAM" id="SSF51445">
    <property type="entry name" value="(Trans)glycosidases"/>
    <property type="match status" value="1"/>
</dbReference>
<evidence type="ECO:0000256" key="18">
    <source>
        <dbReference type="ARBA" id="ARBA00083229"/>
    </source>
</evidence>
<comment type="catalytic activity">
    <reaction evidence="1">
        <text>Hydrolysis of terminal, non-reducing beta-D-glucosyl residues with release of beta-D-glucose.</text>
        <dbReference type="EC" id="3.2.1.21"/>
    </reaction>
</comment>
<dbReference type="InterPro" id="IPR017853">
    <property type="entry name" value="GH"/>
</dbReference>
<dbReference type="EC" id="3.2.1.21" evidence="5"/>
<reference evidence="23" key="2">
    <citation type="submission" date="2025-08" db="UniProtKB">
        <authorList>
            <consortium name="Ensembl"/>
        </authorList>
    </citation>
    <scope>IDENTIFICATION</scope>
</reference>
<comment type="catalytic activity">
    <reaction evidence="2">
        <text>a beta-D-glucosyl-(1&lt;-&gt;1')-N-acylsphing-4-enine + H2O = an N-acylsphing-4-enine + D-glucose</text>
        <dbReference type="Rhea" id="RHEA:13269"/>
        <dbReference type="ChEBI" id="CHEBI:4167"/>
        <dbReference type="ChEBI" id="CHEBI:15377"/>
        <dbReference type="ChEBI" id="CHEBI:22801"/>
        <dbReference type="ChEBI" id="CHEBI:52639"/>
        <dbReference type="EC" id="3.2.1.45"/>
    </reaction>
    <physiologicalReaction direction="left-to-right" evidence="2">
        <dbReference type="Rhea" id="RHEA:13270"/>
    </physiologicalReaction>
</comment>
<dbReference type="AlphaFoldDB" id="H3A823"/>
<protein>
    <recommendedName>
        <fullName evidence="15">Cytosolic beta-glucosidase</fullName>
        <ecNumber evidence="5">3.2.1.21</ecNumber>
        <ecNumber evidence="4">3.2.1.45</ecNumber>
        <ecNumber evidence="3">3.2.1.46</ecNumber>
    </recommendedName>
    <alternativeName>
        <fullName evidence="16">Cytosolic galactosylceramidase</fullName>
    </alternativeName>
    <alternativeName>
        <fullName evidence="18">Cytosolic glucosylceramidase</fullName>
    </alternativeName>
    <alternativeName>
        <fullName evidence="17">Cytosolic glycosylceramidase</fullName>
    </alternativeName>
</protein>